<organism evidence="2 3">
    <name type="scientific">Aldrovandia affinis</name>
    <dbReference type="NCBI Taxonomy" id="143900"/>
    <lineage>
        <taxon>Eukaryota</taxon>
        <taxon>Metazoa</taxon>
        <taxon>Chordata</taxon>
        <taxon>Craniata</taxon>
        <taxon>Vertebrata</taxon>
        <taxon>Euteleostomi</taxon>
        <taxon>Actinopterygii</taxon>
        <taxon>Neopterygii</taxon>
        <taxon>Teleostei</taxon>
        <taxon>Notacanthiformes</taxon>
        <taxon>Halosauridae</taxon>
        <taxon>Aldrovandia</taxon>
    </lineage>
</organism>
<dbReference type="EMBL" id="JAINUG010000447">
    <property type="protein sequence ID" value="KAJ8371536.1"/>
    <property type="molecule type" value="Genomic_DNA"/>
</dbReference>
<feature type="region of interest" description="Disordered" evidence="1">
    <location>
        <begin position="75"/>
        <end position="100"/>
    </location>
</feature>
<sequence length="141" mass="16619">MVAGNSGAYFIMDGAFRKELEEKRRAVEERGEQRLMKVQKQRETLRALLMGESDRSLSELRIVLLGKQKHRREVTELKDRQEERQGEIEDLRKKKEGQEEEISRLKEELGKLKKEKEESTAPVRNIVEMDLFMSGEKSRKE</sequence>
<evidence type="ECO:0000313" key="3">
    <source>
        <dbReference type="Proteomes" id="UP001221898"/>
    </source>
</evidence>
<evidence type="ECO:0000313" key="2">
    <source>
        <dbReference type="EMBL" id="KAJ8371536.1"/>
    </source>
</evidence>
<protein>
    <submittedName>
        <fullName evidence="2">Uncharacterized protein</fullName>
    </submittedName>
</protein>
<evidence type="ECO:0000256" key="1">
    <source>
        <dbReference type="SAM" id="MobiDB-lite"/>
    </source>
</evidence>
<accession>A0AAD7W046</accession>
<dbReference type="Proteomes" id="UP001221898">
    <property type="component" value="Unassembled WGS sequence"/>
</dbReference>
<proteinExistence type="predicted"/>
<keyword evidence="3" id="KW-1185">Reference proteome</keyword>
<name>A0AAD7W046_9TELE</name>
<comment type="caution">
    <text evidence="2">The sequence shown here is derived from an EMBL/GenBank/DDBJ whole genome shotgun (WGS) entry which is preliminary data.</text>
</comment>
<reference evidence="2" key="1">
    <citation type="journal article" date="2023" name="Science">
        <title>Genome structures resolve the early diversification of teleost fishes.</title>
        <authorList>
            <person name="Parey E."/>
            <person name="Louis A."/>
            <person name="Montfort J."/>
            <person name="Bouchez O."/>
            <person name="Roques C."/>
            <person name="Iampietro C."/>
            <person name="Lluch J."/>
            <person name="Castinel A."/>
            <person name="Donnadieu C."/>
            <person name="Desvignes T."/>
            <person name="Floi Bucao C."/>
            <person name="Jouanno E."/>
            <person name="Wen M."/>
            <person name="Mejri S."/>
            <person name="Dirks R."/>
            <person name="Jansen H."/>
            <person name="Henkel C."/>
            <person name="Chen W.J."/>
            <person name="Zahm M."/>
            <person name="Cabau C."/>
            <person name="Klopp C."/>
            <person name="Thompson A.W."/>
            <person name="Robinson-Rechavi M."/>
            <person name="Braasch I."/>
            <person name="Lecointre G."/>
            <person name="Bobe J."/>
            <person name="Postlethwait J.H."/>
            <person name="Berthelot C."/>
            <person name="Roest Crollius H."/>
            <person name="Guiguen Y."/>
        </authorList>
    </citation>
    <scope>NUCLEOTIDE SEQUENCE</scope>
    <source>
        <strain evidence="2">NC1722</strain>
    </source>
</reference>
<gene>
    <name evidence="2" type="ORF">AAFF_G00307730</name>
</gene>
<dbReference type="AlphaFoldDB" id="A0AAD7W046"/>